<sequence>MDISTSVYIIVFLAHLVTASIAFAIFTSIYLKNRRKGLVSLTIIFSLLGNSLYHGFIASNIMGIGMMIIFACLSIFTYINLQKKIKKEVTQ</sequence>
<gene>
    <name evidence="2" type="ORF">B4U37_16675</name>
</gene>
<feature type="transmembrane region" description="Helical" evidence="1">
    <location>
        <begin position="62"/>
        <end position="81"/>
    </location>
</feature>
<keyword evidence="3" id="KW-1185">Reference proteome</keyword>
<evidence type="ECO:0000313" key="2">
    <source>
        <dbReference type="EMBL" id="ART77588.1"/>
    </source>
</evidence>
<evidence type="ECO:0000313" key="3">
    <source>
        <dbReference type="Proteomes" id="UP000195573"/>
    </source>
</evidence>
<keyword evidence="1" id="KW-0812">Transmembrane</keyword>
<keyword evidence="1" id="KW-1133">Transmembrane helix</keyword>
<protein>
    <submittedName>
        <fullName evidence="2">Uncharacterized protein</fullName>
    </submittedName>
</protein>
<accession>A0ABM6KMA1</accession>
<dbReference type="EMBL" id="CP020880">
    <property type="protein sequence ID" value="ART77588.1"/>
    <property type="molecule type" value="Genomic_DNA"/>
</dbReference>
<dbReference type="Proteomes" id="UP000195573">
    <property type="component" value="Chromosome"/>
</dbReference>
<evidence type="ECO:0000256" key="1">
    <source>
        <dbReference type="SAM" id="Phobius"/>
    </source>
</evidence>
<reference evidence="2 3" key="1">
    <citation type="submission" date="2017-04" db="EMBL/GenBank/DDBJ databases">
        <title>Complete Genome Sequence of the Bacillus horikoshii 20a strain from Cuatro Cienegas, Coahuila, Mexico.</title>
        <authorList>
            <person name="Zarza E."/>
            <person name="Alcaraz L.D."/>
            <person name="Aguilar-Salinas B."/>
            <person name="Islas A."/>
            <person name="Olmedo-Alvarez G."/>
        </authorList>
    </citation>
    <scope>NUCLEOTIDE SEQUENCE [LARGE SCALE GENOMIC DNA]</scope>
    <source>
        <strain evidence="2 3">20a</strain>
    </source>
</reference>
<feature type="transmembrane region" description="Helical" evidence="1">
    <location>
        <begin position="6"/>
        <end position="31"/>
    </location>
</feature>
<name>A0ABM6KMA1_9BACI</name>
<proteinExistence type="predicted"/>
<keyword evidence="1" id="KW-0472">Membrane</keyword>
<organism evidence="2 3">
    <name type="scientific">Sutcliffiella horikoshii</name>
    <dbReference type="NCBI Taxonomy" id="79883"/>
    <lineage>
        <taxon>Bacteria</taxon>
        <taxon>Bacillati</taxon>
        <taxon>Bacillota</taxon>
        <taxon>Bacilli</taxon>
        <taxon>Bacillales</taxon>
        <taxon>Bacillaceae</taxon>
        <taxon>Sutcliffiella</taxon>
    </lineage>
</organism>